<dbReference type="Proteomes" id="UP001215280">
    <property type="component" value="Unassembled WGS sequence"/>
</dbReference>
<reference evidence="2" key="1">
    <citation type="submission" date="2023-03" db="EMBL/GenBank/DDBJ databases">
        <title>Massive genome expansion in bonnet fungi (Mycena s.s.) driven by repeated elements and novel gene families across ecological guilds.</title>
        <authorList>
            <consortium name="Lawrence Berkeley National Laboratory"/>
            <person name="Harder C.B."/>
            <person name="Miyauchi S."/>
            <person name="Viragh M."/>
            <person name="Kuo A."/>
            <person name="Thoen E."/>
            <person name="Andreopoulos B."/>
            <person name="Lu D."/>
            <person name="Skrede I."/>
            <person name="Drula E."/>
            <person name="Henrissat B."/>
            <person name="Morin E."/>
            <person name="Kohler A."/>
            <person name="Barry K."/>
            <person name="LaButti K."/>
            <person name="Morin E."/>
            <person name="Salamov A."/>
            <person name="Lipzen A."/>
            <person name="Mereny Z."/>
            <person name="Hegedus B."/>
            <person name="Baldrian P."/>
            <person name="Stursova M."/>
            <person name="Weitz H."/>
            <person name="Taylor A."/>
            <person name="Grigoriev I.V."/>
            <person name="Nagy L.G."/>
            <person name="Martin F."/>
            <person name="Kauserud H."/>
        </authorList>
    </citation>
    <scope>NUCLEOTIDE SEQUENCE</scope>
    <source>
        <strain evidence="2">CBHHK188m</strain>
    </source>
</reference>
<dbReference type="SUPFAM" id="SSF52218">
    <property type="entry name" value="Flavoproteins"/>
    <property type="match status" value="1"/>
</dbReference>
<evidence type="ECO:0000259" key="1">
    <source>
        <dbReference type="Pfam" id="PF03358"/>
    </source>
</evidence>
<comment type="caution">
    <text evidence="2">The sequence shown here is derived from an EMBL/GenBank/DDBJ whole genome shotgun (WGS) entry which is preliminary data.</text>
</comment>
<gene>
    <name evidence="2" type="ORF">DFH07DRAFT_806861</name>
</gene>
<dbReference type="InterPro" id="IPR005025">
    <property type="entry name" value="FMN_Rdtase-like_dom"/>
</dbReference>
<dbReference type="PANTHER" id="PTHR30543:SF21">
    <property type="entry name" value="NAD(P)H-DEPENDENT FMN REDUCTASE LOT6"/>
    <property type="match status" value="1"/>
</dbReference>
<dbReference type="InterPro" id="IPR050712">
    <property type="entry name" value="NAD(P)H-dep_reductase"/>
</dbReference>
<keyword evidence="3" id="KW-1185">Reference proteome</keyword>
<protein>
    <submittedName>
        <fullName evidence="2">NADPH-dependent FMN reductase family protein</fullName>
    </submittedName>
</protein>
<dbReference type="GO" id="GO:0010181">
    <property type="term" value="F:FMN binding"/>
    <property type="evidence" value="ECO:0007669"/>
    <property type="project" value="TreeGrafter"/>
</dbReference>
<name>A0AAD7JRB7_9AGAR</name>
<dbReference type="GO" id="GO:0016491">
    <property type="term" value="F:oxidoreductase activity"/>
    <property type="evidence" value="ECO:0007669"/>
    <property type="project" value="InterPro"/>
</dbReference>
<organism evidence="2 3">
    <name type="scientific">Mycena maculata</name>
    <dbReference type="NCBI Taxonomy" id="230809"/>
    <lineage>
        <taxon>Eukaryota</taxon>
        <taxon>Fungi</taxon>
        <taxon>Dikarya</taxon>
        <taxon>Basidiomycota</taxon>
        <taxon>Agaricomycotina</taxon>
        <taxon>Agaricomycetes</taxon>
        <taxon>Agaricomycetidae</taxon>
        <taxon>Agaricales</taxon>
        <taxon>Marasmiineae</taxon>
        <taxon>Mycenaceae</taxon>
        <taxon>Mycena</taxon>
    </lineage>
</organism>
<dbReference type="Gene3D" id="3.40.50.360">
    <property type="match status" value="1"/>
</dbReference>
<feature type="domain" description="NADPH-dependent FMN reductase-like" evidence="1">
    <location>
        <begin position="7"/>
        <end position="154"/>
    </location>
</feature>
<dbReference type="EMBL" id="JARJLG010000026">
    <property type="protein sequence ID" value="KAJ7769098.1"/>
    <property type="molecule type" value="Genomic_DNA"/>
</dbReference>
<dbReference type="Pfam" id="PF03358">
    <property type="entry name" value="FMN_red"/>
    <property type="match status" value="1"/>
</dbReference>
<sequence length="207" mass="22354">MSVSPKRIALIVASTRTPRVGPSIAKIASGIIIPRLPARWTFEVVDLMEHPLPLHTADPIIPAGIPQPIADTAYADPATNAWSALVRSFDGFIFLTPQYNWGYPAALKLALDALYYEWVGKPALIISYGSRGGGKAAAQLRQVFDGLHMRVCVRGVELPFGKGHNLGGGDIEKGTDERWRAEDRKEEVIAAWEELVGLVNAGATATA</sequence>
<accession>A0AAD7JRB7</accession>
<evidence type="ECO:0000313" key="3">
    <source>
        <dbReference type="Proteomes" id="UP001215280"/>
    </source>
</evidence>
<dbReference type="InterPro" id="IPR029039">
    <property type="entry name" value="Flavoprotein-like_sf"/>
</dbReference>
<dbReference type="GO" id="GO:0005829">
    <property type="term" value="C:cytosol"/>
    <property type="evidence" value="ECO:0007669"/>
    <property type="project" value="TreeGrafter"/>
</dbReference>
<dbReference type="AlphaFoldDB" id="A0AAD7JRB7"/>
<dbReference type="PANTHER" id="PTHR30543">
    <property type="entry name" value="CHROMATE REDUCTASE"/>
    <property type="match status" value="1"/>
</dbReference>
<evidence type="ECO:0000313" key="2">
    <source>
        <dbReference type="EMBL" id="KAJ7769098.1"/>
    </source>
</evidence>
<proteinExistence type="predicted"/>